<keyword evidence="4 7" id="KW-0689">Ribosomal protein</keyword>
<dbReference type="InterPro" id="IPR057268">
    <property type="entry name" value="Ribosomal_L18"/>
</dbReference>
<protein>
    <recommendedName>
        <fullName evidence="6 7">Large ribosomal subunit protein uL18</fullName>
    </recommendedName>
</protein>
<name>A0A317JN71_9BACT</name>
<comment type="caution">
    <text evidence="8">The sequence shown here is derived from an EMBL/GenBank/DDBJ whole genome shotgun (WGS) entry which is preliminary data.</text>
</comment>
<comment type="function">
    <text evidence="7">This is one of the proteins that bind and probably mediate the attachment of the 5S RNA into the large ribosomal subunit, where it forms part of the central protuberance.</text>
</comment>
<dbReference type="GO" id="GO:0008097">
    <property type="term" value="F:5S rRNA binding"/>
    <property type="evidence" value="ECO:0007669"/>
    <property type="project" value="TreeGrafter"/>
</dbReference>
<comment type="similarity">
    <text evidence="1 7">Belongs to the universal ribosomal protein uL18 family.</text>
</comment>
<dbReference type="PANTHER" id="PTHR12899">
    <property type="entry name" value="39S RIBOSOMAL PROTEIN L18, MITOCHONDRIAL"/>
    <property type="match status" value="1"/>
</dbReference>
<evidence type="ECO:0000256" key="2">
    <source>
        <dbReference type="ARBA" id="ARBA00022730"/>
    </source>
</evidence>
<evidence type="ECO:0000256" key="5">
    <source>
        <dbReference type="ARBA" id="ARBA00023274"/>
    </source>
</evidence>
<keyword evidence="5 7" id="KW-0687">Ribonucleoprotein</keyword>
<evidence type="ECO:0000256" key="4">
    <source>
        <dbReference type="ARBA" id="ARBA00022980"/>
    </source>
</evidence>
<reference evidence="8 9" key="1">
    <citation type="submission" date="2018-02" db="EMBL/GenBank/DDBJ databases">
        <title>Genomic Reconstructions from Amazon Rainforest and Pasture Soil Reveal Novel Insights into the Physiology of Candidate Phyla in Tropical Sites.</title>
        <authorList>
            <person name="Kroeger M.E."/>
            <person name="Delmont T."/>
            <person name="Eren A.M."/>
            <person name="Guo J."/>
            <person name="Meyer K.M."/>
            <person name="Khan K."/>
            <person name="Rodrigues J.L.M."/>
            <person name="Bohannan B.J.M."/>
            <person name="Tringe S."/>
            <person name="Borges C.D."/>
            <person name="Tiedje J."/>
            <person name="Tsai S.M."/>
            <person name="Nusslein K."/>
        </authorList>
    </citation>
    <scope>NUCLEOTIDE SEQUENCE [LARGE SCALE GENOMIC DNA]</scope>
    <source>
        <strain evidence="8">Amazon FNV 2010 28 9</strain>
    </source>
</reference>
<keyword evidence="2 7" id="KW-0699">rRNA-binding</keyword>
<dbReference type="CDD" id="cd00432">
    <property type="entry name" value="Ribosomal_L18_L5e"/>
    <property type="match status" value="1"/>
</dbReference>
<dbReference type="GO" id="GO:0006412">
    <property type="term" value="P:translation"/>
    <property type="evidence" value="ECO:0007669"/>
    <property type="project" value="UniProtKB-UniRule"/>
</dbReference>
<evidence type="ECO:0000313" key="8">
    <source>
        <dbReference type="EMBL" id="PWU23145.1"/>
    </source>
</evidence>
<proteinExistence type="inferred from homology"/>
<evidence type="ECO:0000256" key="1">
    <source>
        <dbReference type="ARBA" id="ARBA00007116"/>
    </source>
</evidence>
<dbReference type="Gene3D" id="3.30.420.100">
    <property type="match status" value="1"/>
</dbReference>
<sequence>MKVNHNITSKMRRVMRTRAKVRGTADRPRLSVFRSNETTYVQVIDDTVGKTIVSATGKEIKNAHELTKLAEAIEIAKLAASKAKKAGIAKFVFDRGAYKYHGRVKAIADTVREAGIEM</sequence>
<dbReference type="InterPro" id="IPR004389">
    <property type="entry name" value="Ribosomal_uL18_bac-type"/>
</dbReference>
<gene>
    <name evidence="7" type="primary">rplR</name>
    <name evidence="8" type="ORF">C5B42_04060</name>
</gene>
<dbReference type="GO" id="GO:0003735">
    <property type="term" value="F:structural constituent of ribosome"/>
    <property type="evidence" value="ECO:0007669"/>
    <property type="project" value="InterPro"/>
</dbReference>
<comment type="subunit">
    <text evidence="7">Part of the 50S ribosomal subunit; part of the 5S rRNA/L5/L18/L25 subcomplex. Contacts the 5S and 23S rRNAs.</text>
</comment>
<evidence type="ECO:0000256" key="6">
    <source>
        <dbReference type="ARBA" id="ARBA00035197"/>
    </source>
</evidence>
<evidence type="ECO:0000256" key="7">
    <source>
        <dbReference type="HAMAP-Rule" id="MF_01337"/>
    </source>
</evidence>
<dbReference type="PANTHER" id="PTHR12899:SF3">
    <property type="entry name" value="LARGE RIBOSOMAL SUBUNIT PROTEIN UL18M"/>
    <property type="match status" value="1"/>
</dbReference>
<dbReference type="AlphaFoldDB" id="A0A317JN71"/>
<dbReference type="GO" id="GO:0022625">
    <property type="term" value="C:cytosolic large ribosomal subunit"/>
    <property type="evidence" value="ECO:0007669"/>
    <property type="project" value="TreeGrafter"/>
</dbReference>
<dbReference type="InterPro" id="IPR005484">
    <property type="entry name" value="Ribosomal_uL18_bac/plant/anim"/>
</dbReference>
<dbReference type="Pfam" id="PF00861">
    <property type="entry name" value="Ribosomal_L18p"/>
    <property type="match status" value="1"/>
</dbReference>
<organism evidence="8 9">
    <name type="scientific">Candidatus Cerribacteria bacterium 'Amazon FNV 2010 28 9'</name>
    <dbReference type="NCBI Taxonomy" id="2081795"/>
    <lineage>
        <taxon>Bacteria</taxon>
        <taxon>Candidatus Cerribacteria</taxon>
    </lineage>
</organism>
<evidence type="ECO:0000313" key="9">
    <source>
        <dbReference type="Proteomes" id="UP000246104"/>
    </source>
</evidence>
<dbReference type="NCBIfam" id="TIGR00060">
    <property type="entry name" value="L18_bact"/>
    <property type="match status" value="1"/>
</dbReference>
<dbReference type="EMBL" id="PSRQ01000045">
    <property type="protein sequence ID" value="PWU23145.1"/>
    <property type="molecule type" value="Genomic_DNA"/>
</dbReference>
<accession>A0A317JN71</accession>
<dbReference type="HAMAP" id="MF_01337_B">
    <property type="entry name" value="Ribosomal_uL18_B"/>
    <property type="match status" value="1"/>
</dbReference>
<dbReference type="SUPFAM" id="SSF53137">
    <property type="entry name" value="Translational machinery components"/>
    <property type="match status" value="1"/>
</dbReference>
<evidence type="ECO:0000256" key="3">
    <source>
        <dbReference type="ARBA" id="ARBA00022884"/>
    </source>
</evidence>
<dbReference type="Proteomes" id="UP000246104">
    <property type="component" value="Unassembled WGS sequence"/>
</dbReference>
<keyword evidence="3 7" id="KW-0694">RNA-binding</keyword>